<dbReference type="SUPFAM" id="SSF81301">
    <property type="entry name" value="Nucleotidyltransferase"/>
    <property type="match status" value="1"/>
</dbReference>
<dbReference type="Gene3D" id="3.30.460.10">
    <property type="entry name" value="Beta Polymerase, domain 2"/>
    <property type="match status" value="1"/>
</dbReference>
<evidence type="ECO:0000313" key="14">
    <source>
        <dbReference type="EMBL" id="AGB01882.1"/>
    </source>
</evidence>
<evidence type="ECO:0000256" key="7">
    <source>
        <dbReference type="ARBA" id="ARBA00022840"/>
    </source>
</evidence>
<evidence type="ECO:0000256" key="6">
    <source>
        <dbReference type="ARBA" id="ARBA00022741"/>
    </source>
</evidence>
<keyword evidence="8" id="KW-0460">Magnesium</keyword>
<evidence type="ECO:0000256" key="8">
    <source>
        <dbReference type="ARBA" id="ARBA00022842"/>
    </source>
</evidence>
<evidence type="ECO:0000256" key="5">
    <source>
        <dbReference type="ARBA" id="ARBA00022723"/>
    </source>
</evidence>
<dbReference type="Pfam" id="PF01909">
    <property type="entry name" value="NTP_transf_2"/>
    <property type="match status" value="1"/>
</dbReference>
<dbReference type="InterPro" id="IPR002934">
    <property type="entry name" value="Polymerase_NTP_transf_dom"/>
</dbReference>
<dbReference type="GO" id="GO:0046872">
    <property type="term" value="F:metal ion binding"/>
    <property type="evidence" value="ECO:0007669"/>
    <property type="project" value="UniProtKB-KW"/>
</dbReference>
<keyword evidence="15" id="KW-1185">Reference proteome</keyword>
<reference evidence="15" key="1">
    <citation type="submission" date="2011-12" db="EMBL/GenBank/DDBJ databases">
        <title>Complete sequence of Methanoregula formicicum SMSP.</title>
        <authorList>
            <person name="Lucas S."/>
            <person name="Han J."/>
            <person name="Lapidus A."/>
            <person name="Cheng J.-F."/>
            <person name="Goodwin L."/>
            <person name="Pitluck S."/>
            <person name="Peters L."/>
            <person name="Ovchinnikova G."/>
            <person name="Teshima H."/>
            <person name="Detter J.C."/>
            <person name="Han C."/>
            <person name="Tapia R."/>
            <person name="Land M."/>
            <person name="Hauser L."/>
            <person name="Kyrpides N."/>
            <person name="Ivanova N."/>
            <person name="Pagani I."/>
            <person name="Imachi H."/>
            <person name="Tamaki H."/>
            <person name="Sekiguchi Y."/>
            <person name="Kamagata Y."/>
            <person name="Cadillo-Quiroz H."/>
            <person name="Zinder S."/>
            <person name="Liu W.-T."/>
            <person name="Woyke T."/>
        </authorList>
    </citation>
    <scope>NUCLEOTIDE SEQUENCE [LARGE SCALE GENOMIC DNA]</scope>
    <source>
        <strain evidence="15">DSM 22288 / NBRC 105244 / SMSP</strain>
    </source>
</reference>
<evidence type="ECO:0000256" key="3">
    <source>
        <dbReference type="ARBA" id="ARBA00022679"/>
    </source>
</evidence>
<evidence type="ECO:0000256" key="10">
    <source>
        <dbReference type="ARBA" id="ARBA00038276"/>
    </source>
</evidence>
<dbReference type="OrthoDB" id="117877at2157"/>
<dbReference type="STRING" id="593750.Metfor_0824"/>
<dbReference type="GO" id="GO:0005524">
    <property type="term" value="F:ATP binding"/>
    <property type="evidence" value="ECO:0007669"/>
    <property type="project" value="UniProtKB-KW"/>
</dbReference>
<evidence type="ECO:0000256" key="9">
    <source>
        <dbReference type="ARBA" id="ARBA00034531"/>
    </source>
</evidence>
<organism evidence="14 15">
    <name type="scientific">Methanoregula formicica (strain DSM 22288 / NBRC 105244 / SMSP)</name>
    <dbReference type="NCBI Taxonomy" id="593750"/>
    <lineage>
        <taxon>Archaea</taxon>
        <taxon>Methanobacteriati</taxon>
        <taxon>Methanobacteriota</taxon>
        <taxon>Stenosarchaea group</taxon>
        <taxon>Methanomicrobia</taxon>
        <taxon>Methanomicrobiales</taxon>
        <taxon>Methanoregulaceae</taxon>
        <taxon>Methanoregula</taxon>
    </lineage>
</organism>
<keyword evidence="7" id="KW-0067">ATP-binding</keyword>
<dbReference type="InterPro" id="IPR052038">
    <property type="entry name" value="Type-VII_TA_antitoxin"/>
</dbReference>
<accession>L0HAV7</accession>
<dbReference type="HOGENOM" id="CLU_130257_10_2_2"/>
<dbReference type="GO" id="GO:0070733">
    <property type="term" value="F:AMPylase activity"/>
    <property type="evidence" value="ECO:0007669"/>
    <property type="project" value="UniProtKB-EC"/>
</dbReference>
<sequence>MRTDTDIYDIIIRKRHEILSLAERRGAKNVRIFGSVARKEAGPDSDIDLLIDLDPDRSLLDLGGLAMDLSQLLDHPVDVVTEAGLRERIRARILSEARAL</sequence>
<evidence type="ECO:0000256" key="12">
    <source>
        <dbReference type="ARBA" id="ARBA00048696"/>
    </source>
</evidence>
<keyword evidence="3 14" id="KW-0808">Transferase</keyword>
<keyword evidence="6" id="KW-0547">Nucleotide-binding</keyword>
<dbReference type="EC" id="2.7.7.108" evidence="9"/>
<evidence type="ECO:0000256" key="2">
    <source>
        <dbReference type="ARBA" id="ARBA00022649"/>
    </source>
</evidence>
<proteinExistence type="inferred from homology"/>
<dbReference type="InterPro" id="IPR043519">
    <property type="entry name" value="NT_sf"/>
</dbReference>
<evidence type="ECO:0000256" key="1">
    <source>
        <dbReference type="ARBA" id="ARBA00001946"/>
    </source>
</evidence>
<evidence type="ECO:0000256" key="4">
    <source>
        <dbReference type="ARBA" id="ARBA00022695"/>
    </source>
</evidence>
<reference evidence="14 15" key="2">
    <citation type="journal article" date="2014" name="Genome Announc.">
        <title>Complete Genome Sequence of Methanoregula formicica SMSPT, a Mesophilic Hydrogenotrophic Methanogen Isolated from a Methanogenic Upflow Anaerobic Sludge Blanket Reactor.</title>
        <authorList>
            <person name="Yamamoto K."/>
            <person name="Tamaki H."/>
            <person name="Cadillo-Quiroz H."/>
            <person name="Imachi H."/>
            <person name="Kyrpides N."/>
            <person name="Woyke T."/>
            <person name="Goodwin L."/>
            <person name="Zinder S.H."/>
            <person name="Kamagata Y."/>
            <person name="Liu W.T."/>
        </authorList>
    </citation>
    <scope>NUCLEOTIDE SEQUENCE [LARGE SCALE GENOMIC DNA]</scope>
    <source>
        <strain evidence="15">DSM 22288 / NBRC 105244 / SMSP</strain>
    </source>
</reference>
<comment type="catalytic activity">
    <reaction evidence="12">
        <text>L-tyrosyl-[protein] + ATP = O-(5'-adenylyl)-L-tyrosyl-[protein] + diphosphate</text>
        <dbReference type="Rhea" id="RHEA:54288"/>
        <dbReference type="Rhea" id="RHEA-COMP:10136"/>
        <dbReference type="Rhea" id="RHEA-COMP:13846"/>
        <dbReference type="ChEBI" id="CHEBI:30616"/>
        <dbReference type="ChEBI" id="CHEBI:33019"/>
        <dbReference type="ChEBI" id="CHEBI:46858"/>
        <dbReference type="ChEBI" id="CHEBI:83624"/>
        <dbReference type="EC" id="2.7.7.108"/>
    </reaction>
</comment>
<dbReference type="PANTHER" id="PTHR33571">
    <property type="entry name" value="SSL8005 PROTEIN"/>
    <property type="match status" value="1"/>
</dbReference>
<dbReference type="InParanoid" id="L0HAV7"/>
<comment type="catalytic activity">
    <reaction evidence="11">
        <text>O-(5'-adenylyl)-L-tyrosyl-[protein] + ATP = O-[5'-(adenylyl-(5'-&gt;3')-adenylyl)]-L-tyrosyl-[protein] + diphosphate</text>
        <dbReference type="Rhea" id="RHEA:66528"/>
        <dbReference type="Rhea" id="RHEA-COMP:13846"/>
        <dbReference type="Rhea" id="RHEA-COMP:17046"/>
        <dbReference type="ChEBI" id="CHEBI:30616"/>
        <dbReference type="ChEBI" id="CHEBI:33019"/>
        <dbReference type="ChEBI" id="CHEBI:83624"/>
        <dbReference type="ChEBI" id="CHEBI:167160"/>
    </reaction>
</comment>
<gene>
    <name evidence="14" type="ordered locus">Metfor_0824</name>
</gene>
<protein>
    <recommendedName>
        <fullName evidence="9">protein adenylyltransferase</fullName>
        <ecNumber evidence="9">2.7.7.108</ecNumber>
    </recommendedName>
</protein>
<feature type="domain" description="Polymerase nucleotidyl transferase" evidence="13">
    <location>
        <begin position="21"/>
        <end position="99"/>
    </location>
</feature>
<dbReference type="KEGG" id="mfo:Metfor_0824"/>
<name>L0HAV7_METFS</name>
<evidence type="ECO:0000313" key="15">
    <source>
        <dbReference type="Proteomes" id="UP000010824"/>
    </source>
</evidence>
<dbReference type="CDD" id="cd05403">
    <property type="entry name" value="NT_KNTase_like"/>
    <property type="match status" value="1"/>
</dbReference>
<comment type="similarity">
    <text evidence="10">Belongs to the MntA antitoxin family.</text>
</comment>
<keyword evidence="2" id="KW-1277">Toxin-antitoxin system</keyword>
<dbReference type="eggNOG" id="arCOG01206">
    <property type="taxonomic scope" value="Archaea"/>
</dbReference>
<keyword evidence="4" id="KW-0548">Nucleotidyltransferase</keyword>
<keyword evidence="5" id="KW-0479">Metal-binding</keyword>
<dbReference type="GeneID" id="14310137"/>
<dbReference type="PANTHER" id="PTHR33571:SF12">
    <property type="entry name" value="BSL3053 PROTEIN"/>
    <property type="match status" value="1"/>
</dbReference>
<dbReference type="Proteomes" id="UP000010824">
    <property type="component" value="Chromosome"/>
</dbReference>
<evidence type="ECO:0000256" key="11">
    <source>
        <dbReference type="ARBA" id="ARBA00047518"/>
    </source>
</evidence>
<comment type="cofactor">
    <cofactor evidence="1">
        <name>Mg(2+)</name>
        <dbReference type="ChEBI" id="CHEBI:18420"/>
    </cofactor>
</comment>
<dbReference type="AlphaFoldDB" id="L0HAV7"/>
<dbReference type="RefSeq" id="WP_015284846.1">
    <property type="nucleotide sequence ID" value="NC_019943.1"/>
</dbReference>
<evidence type="ECO:0000259" key="13">
    <source>
        <dbReference type="Pfam" id="PF01909"/>
    </source>
</evidence>
<dbReference type="EMBL" id="CP003167">
    <property type="protein sequence ID" value="AGB01882.1"/>
    <property type="molecule type" value="Genomic_DNA"/>
</dbReference>